<feature type="domain" description="Asparagine synthetase" evidence="1">
    <location>
        <begin position="51"/>
        <end position="177"/>
    </location>
</feature>
<protein>
    <recommendedName>
        <fullName evidence="1">Asparagine synthetase domain-containing protein</fullName>
    </recommendedName>
</protein>
<dbReference type="InterPro" id="IPR014729">
    <property type="entry name" value="Rossmann-like_a/b/a_fold"/>
</dbReference>
<dbReference type="RefSeq" id="WP_157390554.1">
    <property type="nucleotide sequence ID" value="NZ_WRPP01000005.1"/>
</dbReference>
<dbReference type="SUPFAM" id="SSF52402">
    <property type="entry name" value="Adenine nucleotide alpha hydrolases-like"/>
    <property type="match status" value="1"/>
</dbReference>
<evidence type="ECO:0000259" key="1">
    <source>
        <dbReference type="Pfam" id="PF00733"/>
    </source>
</evidence>
<dbReference type="Pfam" id="PF00733">
    <property type="entry name" value="Asn_synthase"/>
    <property type="match status" value="1"/>
</dbReference>
<comment type="caution">
    <text evidence="2">The sequence shown here is derived from an EMBL/GenBank/DDBJ whole genome shotgun (WGS) entry which is preliminary data.</text>
</comment>
<dbReference type="AlphaFoldDB" id="A0A7K1V3G4"/>
<evidence type="ECO:0000313" key="2">
    <source>
        <dbReference type="EMBL" id="MVU81032.1"/>
    </source>
</evidence>
<gene>
    <name evidence="2" type="ORF">GPX89_27755</name>
</gene>
<organism evidence="2 3">
    <name type="scientific">Nocardia terrae</name>
    <dbReference type="NCBI Taxonomy" id="2675851"/>
    <lineage>
        <taxon>Bacteria</taxon>
        <taxon>Bacillati</taxon>
        <taxon>Actinomycetota</taxon>
        <taxon>Actinomycetes</taxon>
        <taxon>Mycobacteriales</taxon>
        <taxon>Nocardiaceae</taxon>
        <taxon>Nocardia</taxon>
    </lineage>
</organism>
<dbReference type="GO" id="GO:0006529">
    <property type="term" value="P:asparagine biosynthetic process"/>
    <property type="evidence" value="ECO:0007669"/>
    <property type="project" value="InterPro"/>
</dbReference>
<dbReference type="GO" id="GO:0004066">
    <property type="term" value="F:asparagine synthase (glutamine-hydrolyzing) activity"/>
    <property type="evidence" value="ECO:0007669"/>
    <property type="project" value="InterPro"/>
</dbReference>
<sequence>MHFVADLRDVATPDPDARRMTDPARVAELVAAETRDRLRAVFEAMPGDPILMLSGGVDSIFVAAAAVGLGVRPRAVTVTTADGTDRANAAAAAAALGLAHDIVELDEAAVVELARESLARLEVAELWEVSYAIPMLAIVPLLTRLATPGPILTGRGADALFAGGKTLASPIDSPEATAELDHAVRKESALELTRTRLVPDFYPRILGAHADRIVHVFQTVRFWELAETFAPPALFGTHDDHPIDKLGLRIACEQLLPPAARPLAWAKKSAIQHSAGIMGALSAAARADAASLPGAQTYTDPLTEPFEAVATRLYLARLADAHKK</sequence>
<dbReference type="EMBL" id="WRPP01000005">
    <property type="protein sequence ID" value="MVU81032.1"/>
    <property type="molecule type" value="Genomic_DNA"/>
</dbReference>
<dbReference type="InterPro" id="IPR001962">
    <property type="entry name" value="Asn_synthase"/>
</dbReference>
<proteinExistence type="predicted"/>
<dbReference type="Gene3D" id="3.40.50.620">
    <property type="entry name" value="HUPs"/>
    <property type="match status" value="1"/>
</dbReference>
<keyword evidence="3" id="KW-1185">Reference proteome</keyword>
<reference evidence="2 3" key="1">
    <citation type="submission" date="2019-12" db="EMBL/GenBank/DDBJ databases">
        <title>Nocardia sp. nov. ET3-3 isolated from soil.</title>
        <authorList>
            <person name="Kanchanasin P."/>
            <person name="Tanasupawat S."/>
            <person name="Yuki M."/>
            <person name="Kudo T."/>
        </authorList>
    </citation>
    <scope>NUCLEOTIDE SEQUENCE [LARGE SCALE GENOMIC DNA]</scope>
    <source>
        <strain evidence="2 3">ET3-3</strain>
    </source>
</reference>
<dbReference type="Proteomes" id="UP000466794">
    <property type="component" value="Unassembled WGS sequence"/>
</dbReference>
<accession>A0A7K1V3G4</accession>
<evidence type="ECO:0000313" key="3">
    <source>
        <dbReference type="Proteomes" id="UP000466794"/>
    </source>
</evidence>
<name>A0A7K1V3G4_9NOCA</name>